<protein>
    <submittedName>
        <fullName evidence="2">Uncharacterized protein</fullName>
    </submittedName>
</protein>
<dbReference type="eggNOG" id="KOG1408">
    <property type="taxonomic scope" value="Eukaryota"/>
</dbReference>
<dbReference type="InterPro" id="IPR052779">
    <property type="entry name" value="WDR62"/>
</dbReference>
<name>N1PZ11_DOTSN</name>
<dbReference type="AlphaFoldDB" id="N1PZ11"/>
<feature type="compositionally biased region" description="Low complexity" evidence="1">
    <location>
        <begin position="12"/>
        <end position="28"/>
    </location>
</feature>
<feature type="compositionally biased region" description="Basic and acidic residues" evidence="1">
    <location>
        <begin position="839"/>
        <end position="848"/>
    </location>
</feature>
<feature type="region of interest" description="Disordered" evidence="1">
    <location>
        <begin position="91"/>
        <end position="150"/>
    </location>
</feature>
<feature type="region of interest" description="Disordered" evidence="1">
    <location>
        <begin position="274"/>
        <end position="307"/>
    </location>
</feature>
<sequence>MTYHHHATLRLTPSNSPFFRSPTPRSPTKASRSEEPGLRLQKVIGTTTASTTGFDALPAASQFAYTAGAAAVLATVDQNLTVTQSFFRATPGSAGQTRDGNAAWPATPTPSEPRLRTVGSLKDRTDHRSPVSSMTRDYSDSPARTTSAKDRVKAATSVAISPNGKWLAVGETGYRPRVLLFSAKDGSSDTPVCAMAEHMFGVHALRFSRDSKYLASLGSVNDGFIYIWSIDERTGTASLFASNKCTTVTYAMAWLGRSIVMAGLRFVKVWRPDDDSSTDARGGDAVRGNSLNTPRPRTDNRSTDFGNSILSPKHRALAGKNSLLGDLLDATFTCIVPVSDCKAFLCTESGEICLLDDTAKVQSLTTVANAGIRITAARSDEDAMLHAAGDHGEESACFAISDLENHSGSPIRPRPSSASPTKVSMRTGPAIVALATLDNAIVEVTSDHAIRLSNGPRTDDNAHITSVQLPAHEDAVLGVQSVRSLHMPTAAFITFSAKGTVHIWDQQGRSTAPTIFLPIEDSPEMYGLPNELKAVATLSHGSLLVSGDKYGSLAVLDMRARQLVHQIRAHSAEVLDLLAFEHGHTNYVASASRDRTVQLFASRDGRLDLVQTMDEHAGAVTGLLMTRDGGQLLSCSSDRSIVVRKSVARDVNGSSTLAFVMLKAIALKSTITSMALTGEENVILASSSDRCIGKYNIKSGQAGFSFKCSDNEGGEAVIMSKISYSSNFNGNPVIAGISSSDKSLRLYSEYGSLIARDWGHTEGVTNMTFLSRTAAQVDQHAVPQIVTVAADSTVFLWAGVAPGGRRSSQGLQASDSGEEKPRTLGPLAPPLRRVLSHSEMNRFRRESSAEELGSPSPSAATAPSASPPKVRKKMSRLSLAQAPKLEPGHQPDFDTSRRRSLMHRSPSPPSPRTAGKRDATKRQTLGMSLRSKSSENVLTTGTSANGHVNGFGSLTSCTESVCRTLRAYRRKLSSPNSGDDIAPAAFRELEKELKLTVRAIGDKSQGKGVDEAMLTKLLDQASDRLVGMLDQKFKARVDGPSRFGNGDQSPSSSGRLEPPAELDEPSEEQIDRSDTAPGALETRASRP</sequence>
<feature type="compositionally biased region" description="Polar residues" evidence="1">
    <location>
        <begin position="130"/>
        <end position="146"/>
    </location>
</feature>
<keyword evidence="3" id="KW-1185">Reference proteome</keyword>
<dbReference type="SUPFAM" id="SSF63829">
    <property type="entry name" value="Calcium-dependent phosphotriesterase"/>
    <property type="match status" value="1"/>
</dbReference>
<feature type="region of interest" description="Disordered" evidence="1">
    <location>
        <begin position="1036"/>
        <end position="1087"/>
    </location>
</feature>
<dbReference type="InterPro" id="IPR001680">
    <property type="entry name" value="WD40_rpt"/>
</dbReference>
<dbReference type="PANTHER" id="PTHR45589:SF1">
    <property type="entry name" value="WD REPEAT DOMAIN 62, ISOFORM G"/>
    <property type="match status" value="1"/>
</dbReference>
<feature type="region of interest" description="Disordered" evidence="1">
    <location>
        <begin position="805"/>
        <end position="937"/>
    </location>
</feature>
<dbReference type="SMART" id="SM00320">
    <property type="entry name" value="WD40"/>
    <property type="match status" value="7"/>
</dbReference>
<dbReference type="Proteomes" id="UP000016933">
    <property type="component" value="Unassembled WGS sequence"/>
</dbReference>
<evidence type="ECO:0000313" key="2">
    <source>
        <dbReference type="EMBL" id="EME48766.1"/>
    </source>
</evidence>
<feature type="region of interest" description="Disordered" evidence="1">
    <location>
        <begin position="1"/>
        <end position="36"/>
    </location>
</feature>
<gene>
    <name evidence="2" type="ORF">DOTSEDRAFT_49173</name>
</gene>
<dbReference type="SUPFAM" id="SSF50978">
    <property type="entry name" value="WD40 repeat-like"/>
    <property type="match status" value="1"/>
</dbReference>
<reference evidence="2 3" key="2">
    <citation type="journal article" date="2012" name="PLoS Pathog.">
        <title>Diverse lifestyles and strategies of plant pathogenesis encoded in the genomes of eighteen Dothideomycetes fungi.</title>
        <authorList>
            <person name="Ohm R.A."/>
            <person name="Feau N."/>
            <person name="Henrissat B."/>
            <person name="Schoch C.L."/>
            <person name="Horwitz B.A."/>
            <person name="Barry K.W."/>
            <person name="Condon B.J."/>
            <person name="Copeland A.C."/>
            <person name="Dhillon B."/>
            <person name="Glaser F."/>
            <person name="Hesse C.N."/>
            <person name="Kosti I."/>
            <person name="LaButti K."/>
            <person name="Lindquist E.A."/>
            <person name="Lucas S."/>
            <person name="Salamov A.A."/>
            <person name="Bradshaw R.E."/>
            <person name="Ciuffetti L."/>
            <person name="Hamelin R.C."/>
            <person name="Kema G.H.J."/>
            <person name="Lawrence C."/>
            <person name="Scott J.A."/>
            <person name="Spatafora J.W."/>
            <person name="Turgeon B.G."/>
            <person name="de Wit P.J.G.M."/>
            <person name="Zhong S."/>
            <person name="Goodwin S.B."/>
            <person name="Grigoriev I.V."/>
        </authorList>
    </citation>
    <scope>NUCLEOTIDE SEQUENCE [LARGE SCALE GENOMIC DNA]</scope>
    <source>
        <strain evidence="3">NZE10 / CBS 128990</strain>
    </source>
</reference>
<dbReference type="Pfam" id="PF00400">
    <property type="entry name" value="WD40"/>
    <property type="match status" value="3"/>
</dbReference>
<dbReference type="HOGENOM" id="CLU_005113_0_0_1"/>
<dbReference type="OMA" id="ASYYTWA"/>
<evidence type="ECO:0000313" key="3">
    <source>
        <dbReference type="Proteomes" id="UP000016933"/>
    </source>
</evidence>
<dbReference type="OrthoDB" id="6252103at2759"/>
<feature type="compositionally biased region" description="Low complexity" evidence="1">
    <location>
        <begin position="854"/>
        <end position="868"/>
    </location>
</feature>
<feature type="compositionally biased region" description="Basic and acidic residues" evidence="1">
    <location>
        <begin position="886"/>
        <end position="897"/>
    </location>
</feature>
<organism evidence="2 3">
    <name type="scientific">Dothistroma septosporum (strain NZE10 / CBS 128990)</name>
    <name type="common">Red band needle blight fungus</name>
    <name type="synonym">Mycosphaerella pini</name>
    <dbReference type="NCBI Taxonomy" id="675120"/>
    <lineage>
        <taxon>Eukaryota</taxon>
        <taxon>Fungi</taxon>
        <taxon>Dikarya</taxon>
        <taxon>Ascomycota</taxon>
        <taxon>Pezizomycotina</taxon>
        <taxon>Dothideomycetes</taxon>
        <taxon>Dothideomycetidae</taxon>
        <taxon>Mycosphaerellales</taxon>
        <taxon>Mycosphaerellaceae</taxon>
        <taxon>Dothistroma</taxon>
    </lineage>
</organism>
<feature type="compositionally biased region" description="Polar residues" evidence="1">
    <location>
        <begin position="922"/>
        <end position="937"/>
    </location>
</feature>
<dbReference type="InterPro" id="IPR015943">
    <property type="entry name" value="WD40/YVTN_repeat-like_dom_sf"/>
</dbReference>
<dbReference type="InterPro" id="IPR036322">
    <property type="entry name" value="WD40_repeat_dom_sf"/>
</dbReference>
<dbReference type="EMBL" id="KB446535">
    <property type="protein sequence ID" value="EME48766.1"/>
    <property type="molecule type" value="Genomic_DNA"/>
</dbReference>
<proteinExistence type="predicted"/>
<dbReference type="PANTHER" id="PTHR45589">
    <property type="entry name" value="WD REPEAT DOMAIN 62, ISOFORM G"/>
    <property type="match status" value="1"/>
</dbReference>
<dbReference type="Gene3D" id="2.130.10.10">
    <property type="entry name" value="YVTN repeat-like/Quinoprotein amine dehydrogenase"/>
    <property type="match status" value="3"/>
</dbReference>
<evidence type="ECO:0000256" key="1">
    <source>
        <dbReference type="SAM" id="MobiDB-lite"/>
    </source>
</evidence>
<reference evidence="3" key="1">
    <citation type="journal article" date="2012" name="PLoS Genet.">
        <title>The genomes of the fungal plant pathogens Cladosporium fulvum and Dothistroma septosporum reveal adaptation to different hosts and lifestyles but also signatures of common ancestry.</title>
        <authorList>
            <person name="de Wit P.J.G.M."/>
            <person name="van der Burgt A."/>
            <person name="Oekmen B."/>
            <person name="Stergiopoulos I."/>
            <person name="Abd-Elsalam K.A."/>
            <person name="Aerts A.L."/>
            <person name="Bahkali A.H."/>
            <person name="Beenen H.G."/>
            <person name="Chettri P."/>
            <person name="Cox M.P."/>
            <person name="Datema E."/>
            <person name="de Vries R.P."/>
            <person name="Dhillon B."/>
            <person name="Ganley A.R."/>
            <person name="Griffiths S.A."/>
            <person name="Guo Y."/>
            <person name="Hamelin R.C."/>
            <person name="Henrissat B."/>
            <person name="Kabir M.S."/>
            <person name="Jashni M.K."/>
            <person name="Kema G."/>
            <person name="Klaubauf S."/>
            <person name="Lapidus A."/>
            <person name="Levasseur A."/>
            <person name="Lindquist E."/>
            <person name="Mehrabi R."/>
            <person name="Ohm R.A."/>
            <person name="Owen T.J."/>
            <person name="Salamov A."/>
            <person name="Schwelm A."/>
            <person name="Schijlen E."/>
            <person name="Sun H."/>
            <person name="van den Burg H.A."/>
            <person name="van Ham R.C.H.J."/>
            <person name="Zhang S."/>
            <person name="Goodwin S.B."/>
            <person name="Grigoriev I.V."/>
            <person name="Collemare J."/>
            <person name="Bradshaw R.E."/>
        </authorList>
    </citation>
    <scope>NUCLEOTIDE SEQUENCE [LARGE SCALE GENOMIC DNA]</scope>
    <source>
        <strain evidence="3">NZE10 / CBS 128990</strain>
    </source>
</reference>
<feature type="compositionally biased region" description="Polar residues" evidence="1">
    <location>
        <begin position="806"/>
        <end position="815"/>
    </location>
</feature>
<dbReference type="STRING" id="675120.N1PZ11"/>
<accession>N1PZ11</accession>